<dbReference type="UniPathway" id="UPA00666"/>
<dbReference type="RefSeq" id="WP_146299932.1">
    <property type="nucleotide sequence ID" value="NZ_CP042301.2"/>
</dbReference>
<dbReference type="Pfam" id="PF20154">
    <property type="entry name" value="LNT_N"/>
    <property type="match status" value="1"/>
</dbReference>
<evidence type="ECO:0000256" key="1">
    <source>
        <dbReference type="ARBA" id="ARBA00004651"/>
    </source>
</evidence>
<protein>
    <recommendedName>
        <fullName evidence="9">Apolipoprotein N-acyltransferase</fullName>
        <shortName evidence="9">ALP N-acyltransferase</shortName>
        <ecNumber evidence="9">2.3.1.269</ecNumber>
    </recommendedName>
</protein>
<reference evidence="11" key="1">
    <citation type="submission" date="2020-04" db="EMBL/GenBank/DDBJ databases">
        <title>Nitratireductor sp. nov. isolated from mangrove soil.</title>
        <authorList>
            <person name="Ye Y."/>
        </authorList>
    </citation>
    <scope>NUCLEOTIDE SEQUENCE</scope>
    <source>
        <strain evidence="11">SY7</strain>
    </source>
</reference>
<organism evidence="11 12">
    <name type="scientific">Nitratireductor mangrovi</name>
    <dbReference type="NCBI Taxonomy" id="2599600"/>
    <lineage>
        <taxon>Bacteria</taxon>
        <taxon>Pseudomonadati</taxon>
        <taxon>Pseudomonadota</taxon>
        <taxon>Alphaproteobacteria</taxon>
        <taxon>Hyphomicrobiales</taxon>
        <taxon>Phyllobacteriaceae</taxon>
        <taxon>Nitratireductor</taxon>
    </lineage>
</organism>
<feature type="transmembrane region" description="Helical" evidence="9">
    <location>
        <begin position="136"/>
        <end position="159"/>
    </location>
</feature>
<evidence type="ECO:0000313" key="12">
    <source>
        <dbReference type="Proteomes" id="UP000321389"/>
    </source>
</evidence>
<feature type="transmembrane region" description="Helical" evidence="9">
    <location>
        <begin position="101"/>
        <end position="124"/>
    </location>
</feature>
<dbReference type="HAMAP" id="MF_01148">
    <property type="entry name" value="Lnt"/>
    <property type="match status" value="1"/>
</dbReference>
<dbReference type="SUPFAM" id="SSF56317">
    <property type="entry name" value="Carbon-nitrogen hydrolase"/>
    <property type="match status" value="1"/>
</dbReference>
<dbReference type="Proteomes" id="UP000321389">
    <property type="component" value="Chromosome"/>
</dbReference>
<evidence type="ECO:0000256" key="8">
    <source>
        <dbReference type="ARBA" id="ARBA00023315"/>
    </source>
</evidence>
<evidence type="ECO:0000256" key="9">
    <source>
        <dbReference type="HAMAP-Rule" id="MF_01148"/>
    </source>
</evidence>
<comment type="similarity">
    <text evidence="2 9">Belongs to the CN hydrolase family. Apolipoprotein N-acyltransferase subfamily.</text>
</comment>
<evidence type="ECO:0000256" key="4">
    <source>
        <dbReference type="ARBA" id="ARBA00022679"/>
    </source>
</evidence>
<feature type="transmembrane region" description="Helical" evidence="9">
    <location>
        <begin position="505"/>
        <end position="525"/>
    </location>
</feature>
<comment type="pathway">
    <text evidence="9">Protein modification; lipoprotein biosynthesis (N-acyl transfer).</text>
</comment>
<feature type="transmembrane region" description="Helical" evidence="9">
    <location>
        <begin position="68"/>
        <end position="89"/>
    </location>
</feature>
<feature type="transmembrane region" description="Helical" evidence="9">
    <location>
        <begin position="12"/>
        <end position="30"/>
    </location>
</feature>
<dbReference type="PANTHER" id="PTHR38686">
    <property type="entry name" value="APOLIPOPROTEIN N-ACYLTRANSFERASE"/>
    <property type="match status" value="1"/>
</dbReference>
<keyword evidence="4 9" id="KW-0808">Transferase</keyword>
<dbReference type="OrthoDB" id="9804277at2"/>
<accession>A0A5B8KZV7</accession>
<dbReference type="InterPro" id="IPR003010">
    <property type="entry name" value="C-N_Hydrolase"/>
</dbReference>
<keyword evidence="12" id="KW-1185">Reference proteome</keyword>
<feature type="domain" description="CN hydrolase" evidence="10">
    <location>
        <begin position="243"/>
        <end position="493"/>
    </location>
</feature>
<dbReference type="PANTHER" id="PTHR38686:SF1">
    <property type="entry name" value="APOLIPOPROTEIN N-ACYLTRANSFERASE"/>
    <property type="match status" value="1"/>
</dbReference>
<dbReference type="KEGG" id="niy:FQ775_13350"/>
<evidence type="ECO:0000256" key="2">
    <source>
        <dbReference type="ARBA" id="ARBA00010065"/>
    </source>
</evidence>
<keyword evidence="8 9" id="KW-0012">Acyltransferase</keyword>
<dbReference type="AlphaFoldDB" id="A0A5B8KZV7"/>
<dbReference type="InterPro" id="IPR045378">
    <property type="entry name" value="LNT_N"/>
</dbReference>
<keyword evidence="3 9" id="KW-1003">Cell membrane</keyword>
<evidence type="ECO:0000256" key="3">
    <source>
        <dbReference type="ARBA" id="ARBA00022475"/>
    </source>
</evidence>
<proteinExistence type="inferred from homology"/>
<dbReference type="GO" id="GO:0005886">
    <property type="term" value="C:plasma membrane"/>
    <property type="evidence" value="ECO:0007669"/>
    <property type="project" value="UniProtKB-SubCell"/>
</dbReference>
<gene>
    <name evidence="9 11" type="primary">lnt</name>
    <name evidence="11" type="ORF">FQ775_13350</name>
</gene>
<dbReference type="EC" id="2.3.1.269" evidence="9"/>
<comment type="catalytic activity">
    <reaction evidence="9">
        <text>N-terminal S-1,2-diacyl-sn-glyceryl-L-cysteinyl-[lipoprotein] + a glycerophospholipid = N-acyl-S-1,2-diacyl-sn-glyceryl-L-cysteinyl-[lipoprotein] + a 2-acyl-sn-glycero-3-phospholipid + H(+)</text>
        <dbReference type="Rhea" id="RHEA:48228"/>
        <dbReference type="Rhea" id="RHEA-COMP:14681"/>
        <dbReference type="Rhea" id="RHEA-COMP:14684"/>
        <dbReference type="ChEBI" id="CHEBI:15378"/>
        <dbReference type="ChEBI" id="CHEBI:136912"/>
        <dbReference type="ChEBI" id="CHEBI:140656"/>
        <dbReference type="ChEBI" id="CHEBI:140657"/>
        <dbReference type="ChEBI" id="CHEBI:140660"/>
        <dbReference type="EC" id="2.3.1.269"/>
    </reaction>
</comment>
<dbReference type="Pfam" id="PF00795">
    <property type="entry name" value="CN_hydrolase"/>
    <property type="match status" value="1"/>
</dbReference>
<evidence type="ECO:0000256" key="5">
    <source>
        <dbReference type="ARBA" id="ARBA00022692"/>
    </source>
</evidence>
<evidence type="ECO:0000256" key="7">
    <source>
        <dbReference type="ARBA" id="ARBA00023136"/>
    </source>
</evidence>
<comment type="function">
    <text evidence="9">Catalyzes the phospholipid dependent N-acylation of the N-terminal cysteine of apolipoprotein, the last step in lipoprotein maturation.</text>
</comment>
<comment type="subcellular location">
    <subcellularLocation>
        <location evidence="1 9">Cell membrane</location>
        <topology evidence="1 9">Multi-pass membrane protein</topology>
    </subcellularLocation>
</comment>
<dbReference type="Gene3D" id="3.60.110.10">
    <property type="entry name" value="Carbon-nitrogen hydrolase"/>
    <property type="match status" value="1"/>
</dbReference>
<sequence length="531" mass="56433">MEDLAARLILLWGWRRALVAFLAGAIAVLGQAPYDFFPACFVSFTVLVWLLDGVAPEEGGGLAARWRASFAVGWWFGFGYFLAGLWWVGQALLVDADQFAWALPLAVLGLPAVLALFYGVATLLARLAWSEGLGRVAALAAGFGIAEWLRTFVLTGFPWNAIGYAAMPLPLLMQSVQLVGLAGMNVLAVFIFAAPSLLAGRQHLRIGLAACLLLAAAHAGYGYLRLAAVPDPAEAKSLPVRIVQPSVSQAGKWDVGERTRIMETLLSLTRRPPSQGRPKPELVVWPETAVPFVITERPEALAAIGEALDAGQTLFLGAVRSEAAATGGEEPRYYNAVVAIDGSGEIVDAADKVHLVPFGEYLPFEATLKLAGLSTVAETVGGFSAGSARRTLEVPGGVVALPLICYEIIFPDLLDDGAAVADIIVNVTNDAWFGDTPGPYQHFRQAQVRAVEAGLPLIRSANNGISAVLDDKGRVLDAFALDAVGILDVELAVPARSGTPDWPPAFNGFLIILFFATMACGMNLTQRLRST</sequence>
<keyword evidence="7 9" id="KW-0472">Membrane</keyword>
<evidence type="ECO:0000259" key="10">
    <source>
        <dbReference type="PROSITE" id="PS50263"/>
    </source>
</evidence>
<evidence type="ECO:0000313" key="11">
    <source>
        <dbReference type="EMBL" id="QDZ01287.1"/>
    </source>
</evidence>
<dbReference type="GO" id="GO:0016410">
    <property type="term" value="F:N-acyltransferase activity"/>
    <property type="evidence" value="ECO:0007669"/>
    <property type="project" value="UniProtKB-UniRule"/>
</dbReference>
<dbReference type="PROSITE" id="PS50263">
    <property type="entry name" value="CN_HYDROLASE"/>
    <property type="match status" value="1"/>
</dbReference>
<dbReference type="CDD" id="cd07571">
    <property type="entry name" value="ALP_N-acyl_transferase"/>
    <property type="match status" value="1"/>
</dbReference>
<dbReference type="InterPro" id="IPR036526">
    <property type="entry name" value="C-N_Hydrolase_sf"/>
</dbReference>
<dbReference type="EMBL" id="CP042301">
    <property type="protein sequence ID" value="QDZ01287.1"/>
    <property type="molecule type" value="Genomic_DNA"/>
</dbReference>
<dbReference type="NCBIfam" id="TIGR00546">
    <property type="entry name" value="lnt"/>
    <property type="match status" value="1"/>
</dbReference>
<feature type="transmembrane region" description="Helical" evidence="9">
    <location>
        <begin position="171"/>
        <end position="194"/>
    </location>
</feature>
<name>A0A5B8KZV7_9HYPH</name>
<dbReference type="GO" id="GO:0042158">
    <property type="term" value="P:lipoprotein biosynthetic process"/>
    <property type="evidence" value="ECO:0007669"/>
    <property type="project" value="UniProtKB-UniRule"/>
</dbReference>
<dbReference type="InterPro" id="IPR004563">
    <property type="entry name" value="Apolipo_AcylTrfase"/>
</dbReference>
<evidence type="ECO:0000256" key="6">
    <source>
        <dbReference type="ARBA" id="ARBA00022989"/>
    </source>
</evidence>
<keyword evidence="5 9" id="KW-0812">Transmembrane</keyword>
<feature type="transmembrane region" description="Helical" evidence="9">
    <location>
        <begin position="36"/>
        <end position="56"/>
    </location>
</feature>
<feature type="transmembrane region" description="Helical" evidence="9">
    <location>
        <begin position="206"/>
        <end position="224"/>
    </location>
</feature>
<keyword evidence="6 9" id="KW-1133">Transmembrane helix</keyword>